<dbReference type="SMART" id="SM00874">
    <property type="entry name" value="B5"/>
    <property type="match status" value="1"/>
</dbReference>
<dbReference type="InterPro" id="IPR004532">
    <property type="entry name" value="Phe-tRNA-ligase_IIc_bsu_bact"/>
</dbReference>
<organism evidence="18 19">
    <name type="scientific">Candidatus Tagabacteria bacterium RIFCSPLOWO2_01_FULL_39_11</name>
    <dbReference type="NCBI Taxonomy" id="1802295"/>
    <lineage>
        <taxon>Bacteria</taxon>
        <taxon>Candidatus Tagaibacteriota</taxon>
    </lineage>
</organism>
<dbReference type="GO" id="GO:0004826">
    <property type="term" value="F:phenylalanine-tRNA ligase activity"/>
    <property type="evidence" value="ECO:0007669"/>
    <property type="project" value="UniProtKB-UniRule"/>
</dbReference>
<evidence type="ECO:0000256" key="10">
    <source>
        <dbReference type="ARBA" id="ARBA00022842"/>
    </source>
</evidence>
<evidence type="ECO:0000256" key="11">
    <source>
        <dbReference type="ARBA" id="ARBA00022884"/>
    </source>
</evidence>
<dbReference type="GO" id="GO:0009328">
    <property type="term" value="C:phenylalanine-tRNA ligase complex"/>
    <property type="evidence" value="ECO:0007669"/>
    <property type="project" value="TreeGrafter"/>
</dbReference>
<dbReference type="NCBIfam" id="TIGR00472">
    <property type="entry name" value="pheT_bact"/>
    <property type="match status" value="1"/>
</dbReference>
<dbReference type="Pfam" id="PF17759">
    <property type="entry name" value="tRNA_synthFbeta"/>
    <property type="match status" value="1"/>
</dbReference>
<accession>A0A1G2LU49</accession>
<evidence type="ECO:0000256" key="7">
    <source>
        <dbReference type="ARBA" id="ARBA00022723"/>
    </source>
</evidence>
<evidence type="ECO:0000256" key="3">
    <source>
        <dbReference type="ARBA" id="ARBA00011209"/>
    </source>
</evidence>
<sequence length="717" mass="81084">MKFSYNWLQEYFKEKLPKPEKLAELLTMRSFEVERVERISKDWIFNIDILPNRMPDASGHLGIARECAAILNLKLKAKSKKPQLSAEGGSASGGKTKNSKDKFLEIKVEDSNLCPRYTARVVQNVKVGSSPKWLKERLELLGLNSINNVVDAANYIMLETGQPTHVFDADKINNSKLKTQNSKLQLKAQNFRKQIIIRMAKNGEKITTLDNKEYELNDSVLVIADSKDPLAIAGIKGGKKAEVDSKTKNIVLESANFDASNIRITSQNLNLRTDASVRFSYGIDPNLAEEAGGRLAMLIQELAGGETTEGIIDAYPKKIVPAKILLDFNKIRKVAGADIADEEIKNILQKFGFKLLVTRYSLLVTIPTARRDLQIKEDLIEEIARVYGYENIKPRHPFGELVPPQKNDYIFWSAKARDALKELGFFETYNYSFVGQKEADAMPDRARTNLIEVKNPIRPEFKFMKPALIHNLLNNAAMNLKNYNSVELFEIGKIFKFAEKKFTDTPQLEETRLAFVAAENSKDIFLKLKGALTSLFESLGIGGIWFDDAPDSPSEFQDVLRVLTSFSRSAQIKIGDDILGVIGELHPETRKRFGIESEAGFVELNFDETMKIAKEEQEFRPISKYPAIFRDISVLVPYQTKITEVMDIIENVAGALLADTDLFDVYEDEALAGGKKSIAFRLMFQSHEKTLSDEEVNKIMNRVIKTLEEKPDWEVRK</sequence>
<dbReference type="InterPro" id="IPR045060">
    <property type="entry name" value="Phe-tRNA-ligase_IIc_bsu"/>
</dbReference>
<dbReference type="InterPro" id="IPR020825">
    <property type="entry name" value="Phe-tRNA_synthase-like_B3/B4"/>
</dbReference>
<evidence type="ECO:0000256" key="13">
    <source>
        <dbReference type="ARBA" id="ARBA00023146"/>
    </source>
</evidence>
<evidence type="ECO:0000256" key="6">
    <source>
        <dbReference type="ARBA" id="ARBA00022598"/>
    </source>
</evidence>
<dbReference type="PANTHER" id="PTHR10947">
    <property type="entry name" value="PHENYLALANYL-TRNA SYNTHETASE BETA CHAIN AND LEUCINE-RICH REPEAT-CONTAINING PROTEIN 47"/>
    <property type="match status" value="1"/>
</dbReference>
<dbReference type="PROSITE" id="PS51447">
    <property type="entry name" value="FDX_ACB"/>
    <property type="match status" value="1"/>
</dbReference>
<keyword evidence="7 15" id="KW-0479">Metal-binding</keyword>
<dbReference type="InterPro" id="IPR005147">
    <property type="entry name" value="tRNA_synthase_B5-dom"/>
</dbReference>
<dbReference type="SUPFAM" id="SSF56037">
    <property type="entry name" value="PheT/TilS domain"/>
    <property type="match status" value="1"/>
</dbReference>
<dbReference type="GO" id="GO:0000287">
    <property type="term" value="F:magnesium ion binding"/>
    <property type="evidence" value="ECO:0007669"/>
    <property type="project" value="UniProtKB-UniRule"/>
</dbReference>
<feature type="binding site" evidence="15">
    <location>
        <position position="378"/>
    </location>
    <ligand>
        <name>Mg(2+)</name>
        <dbReference type="ChEBI" id="CHEBI:18420"/>
        <note>shared with alpha subunit</note>
    </ligand>
</feature>
<dbReference type="Gene3D" id="3.50.40.10">
    <property type="entry name" value="Phenylalanyl-trna Synthetase, Chain B, domain 3"/>
    <property type="match status" value="1"/>
</dbReference>
<evidence type="ECO:0000256" key="9">
    <source>
        <dbReference type="ARBA" id="ARBA00022840"/>
    </source>
</evidence>
<dbReference type="InterPro" id="IPR036690">
    <property type="entry name" value="Fdx_antiC-bd_sf"/>
</dbReference>
<evidence type="ECO:0000313" key="19">
    <source>
        <dbReference type="Proteomes" id="UP000178302"/>
    </source>
</evidence>
<keyword evidence="8 15" id="KW-0547">Nucleotide-binding</keyword>
<evidence type="ECO:0000256" key="15">
    <source>
        <dbReference type="HAMAP-Rule" id="MF_00283"/>
    </source>
</evidence>
<comment type="subcellular location">
    <subcellularLocation>
        <location evidence="1 15">Cytoplasm</location>
    </subcellularLocation>
</comment>
<keyword evidence="10 15" id="KW-0460">Magnesium</keyword>
<dbReference type="PROSITE" id="PS51483">
    <property type="entry name" value="B5"/>
    <property type="match status" value="1"/>
</dbReference>
<evidence type="ECO:0000256" key="1">
    <source>
        <dbReference type="ARBA" id="ARBA00004496"/>
    </source>
</evidence>
<dbReference type="Pfam" id="PF03147">
    <property type="entry name" value="FDX-ACB"/>
    <property type="match status" value="1"/>
</dbReference>
<dbReference type="GO" id="GO:0000049">
    <property type="term" value="F:tRNA binding"/>
    <property type="evidence" value="ECO:0007669"/>
    <property type="project" value="UniProtKB-KW"/>
</dbReference>
<dbReference type="InterPro" id="IPR045864">
    <property type="entry name" value="aa-tRNA-synth_II/BPL/LPL"/>
</dbReference>
<dbReference type="AlphaFoldDB" id="A0A1G2LU49"/>
<keyword evidence="12 15" id="KW-0648">Protein biosynthesis</keyword>
<evidence type="ECO:0000256" key="14">
    <source>
        <dbReference type="ARBA" id="ARBA00049255"/>
    </source>
</evidence>
<dbReference type="Pfam" id="PF03484">
    <property type="entry name" value="B5"/>
    <property type="match status" value="1"/>
</dbReference>
<dbReference type="Gene3D" id="3.30.70.380">
    <property type="entry name" value="Ferrodoxin-fold anticodon-binding domain"/>
    <property type="match status" value="1"/>
</dbReference>
<evidence type="ECO:0000259" key="17">
    <source>
        <dbReference type="PROSITE" id="PS51483"/>
    </source>
</evidence>
<comment type="similarity">
    <text evidence="2 15">Belongs to the phenylalanyl-tRNA synthetase beta subunit family. Type 1 subfamily.</text>
</comment>
<feature type="binding site" evidence="15">
    <location>
        <position position="372"/>
    </location>
    <ligand>
        <name>Mg(2+)</name>
        <dbReference type="ChEBI" id="CHEBI:18420"/>
        <note>shared with alpha subunit</note>
    </ligand>
</feature>
<evidence type="ECO:0000256" key="12">
    <source>
        <dbReference type="ARBA" id="ARBA00022917"/>
    </source>
</evidence>
<comment type="caution">
    <text evidence="18">The sequence shown here is derived from an EMBL/GenBank/DDBJ whole genome shotgun (WGS) entry which is preliminary data.</text>
</comment>
<dbReference type="SMART" id="SM00873">
    <property type="entry name" value="B3_4"/>
    <property type="match status" value="1"/>
</dbReference>
<dbReference type="PANTHER" id="PTHR10947:SF0">
    <property type="entry name" value="PHENYLALANINE--TRNA LIGASE BETA SUBUNIT"/>
    <property type="match status" value="1"/>
</dbReference>
<evidence type="ECO:0000259" key="16">
    <source>
        <dbReference type="PROSITE" id="PS51447"/>
    </source>
</evidence>
<feature type="binding site" evidence="15">
    <location>
        <position position="381"/>
    </location>
    <ligand>
        <name>Mg(2+)</name>
        <dbReference type="ChEBI" id="CHEBI:18420"/>
        <note>shared with alpha subunit</note>
    </ligand>
</feature>
<name>A0A1G2LU49_9BACT</name>
<evidence type="ECO:0000256" key="4">
    <source>
        <dbReference type="ARBA" id="ARBA00022490"/>
    </source>
</evidence>
<keyword evidence="4 15" id="KW-0963">Cytoplasm</keyword>
<evidence type="ECO:0000313" key="18">
    <source>
        <dbReference type="EMBL" id="OHA14419.1"/>
    </source>
</evidence>
<protein>
    <recommendedName>
        <fullName evidence="15">Phenylalanine--tRNA ligase beta subunit</fullName>
        <ecNumber evidence="15">6.1.1.20</ecNumber>
    </recommendedName>
    <alternativeName>
        <fullName evidence="15">Phenylalanyl-tRNA synthetase beta subunit</fullName>
        <shortName evidence="15">PheRS</shortName>
    </alternativeName>
</protein>
<comment type="catalytic activity">
    <reaction evidence="14 15">
        <text>tRNA(Phe) + L-phenylalanine + ATP = L-phenylalanyl-tRNA(Phe) + AMP + diphosphate + H(+)</text>
        <dbReference type="Rhea" id="RHEA:19413"/>
        <dbReference type="Rhea" id="RHEA-COMP:9668"/>
        <dbReference type="Rhea" id="RHEA-COMP:9699"/>
        <dbReference type="ChEBI" id="CHEBI:15378"/>
        <dbReference type="ChEBI" id="CHEBI:30616"/>
        <dbReference type="ChEBI" id="CHEBI:33019"/>
        <dbReference type="ChEBI" id="CHEBI:58095"/>
        <dbReference type="ChEBI" id="CHEBI:78442"/>
        <dbReference type="ChEBI" id="CHEBI:78531"/>
        <dbReference type="ChEBI" id="CHEBI:456215"/>
        <dbReference type="EC" id="6.1.1.20"/>
    </reaction>
</comment>
<dbReference type="InterPro" id="IPR041616">
    <property type="entry name" value="PheRS_beta_core"/>
</dbReference>
<evidence type="ECO:0000256" key="2">
    <source>
        <dbReference type="ARBA" id="ARBA00008653"/>
    </source>
</evidence>
<dbReference type="SUPFAM" id="SSF46955">
    <property type="entry name" value="Putative DNA-binding domain"/>
    <property type="match status" value="2"/>
</dbReference>
<keyword evidence="11" id="KW-0694">RNA-binding</keyword>
<proteinExistence type="inferred from homology"/>
<feature type="binding site" evidence="15">
    <location>
        <position position="382"/>
    </location>
    <ligand>
        <name>Mg(2+)</name>
        <dbReference type="ChEBI" id="CHEBI:18420"/>
        <note>shared with alpha subunit</note>
    </ligand>
</feature>
<dbReference type="Gene3D" id="3.30.930.10">
    <property type="entry name" value="Bira Bifunctional Protein, Domain 2"/>
    <property type="match status" value="1"/>
</dbReference>
<dbReference type="FunFam" id="3.30.70.380:FF:000001">
    <property type="entry name" value="Phenylalanine--tRNA ligase beta subunit"/>
    <property type="match status" value="1"/>
</dbReference>
<dbReference type="EC" id="6.1.1.20" evidence="15"/>
<dbReference type="InterPro" id="IPR009061">
    <property type="entry name" value="DNA-bd_dom_put_sf"/>
</dbReference>
<evidence type="ECO:0000256" key="5">
    <source>
        <dbReference type="ARBA" id="ARBA00022555"/>
    </source>
</evidence>
<dbReference type="SUPFAM" id="SSF55681">
    <property type="entry name" value="Class II aaRS and biotin synthetases"/>
    <property type="match status" value="1"/>
</dbReference>
<comment type="cofactor">
    <cofactor evidence="15">
        <name>Mg(2+)</name>
        <dbReference type="ChEBI" id="CHEBI:18420"/>
    </cofactor>
    <text evidence="15">Binds 2 magnesium ions per tetramer.</text>
</comment>
<dbReference type="Pfam" id="PF03483">
    <property type="entry name" value="B3_4"/>
    <property type="match status" value="1"/>
</dbReference>
<dbReference type="Proteomes" id="UP000178302">
    <property type="component" value="Unassembled WGS sequence"/>
</dbReference>
<dbReference type="EMBL" id="MHQZ01000010">
    <property type="protein sequence ID" value="OHA14419.1"/>
    <property type="molecule type" value="Genomic_DNA"/>
</dbReference>
<reference evidence="18 19" key="1">
    <citation type="journal article" date="2016" name="Nat. Commun.">
        <title>Thousands of microbial genomes shed light on interconnected biogeochemical processes in an aquifer system.</title>
        <authorList>
            <person name="Anantharaman K."/>
            <person name="Brown C.T."/>
            <person name="Hug L.A."/>
            <person name="Sharon I."/>
            <person name="Castelle C.J."/>
            <person name="Probst A.J."/>
            <person name="Thomas B.C."/>
            <person name="Singh A."/>
            <person name="Wilkins M.J."/>
            <person name="Karaoz U."/>
            <person name="Brodie E.L."/>
            <person name="Williams K.H."/>
            <person name="Hubbard S.S."/>
            <person name="Banfield J.F."/>
        </authorList>
    </citation>
    <scope>NUCLEOTIDE SEQUENCE [LARGE SCALE GENOMIC DNA]</scope>
</reference>
<dbReference type="GO" id="GO:0006432">
    <property type="term" value="P:phenylalanyl-tRNA aminoacylation"/>
    <property type="evidence" value="ECO:0007669"/>
    <property type="project" value="UniProtKB-UniRule"/>
</dbReference>
<dbReference type="Gene3D" id="3.30.56.10">
    <property type="match status" value="2"/>
</dbReference>
<feature type="domain" description="FDX-ACB" evidence="16">
    <location>
        <begin position="623"/>
        <end position="716"/>
    </location>
</feature>
<dbReference type="GO" id="GO:0005524">
    <property type="term" value="F:ATP binding"/>
    <property type="evidence" value="ECO:0007669"/>
    <property type="project" value="UniProtKB-UniRule"/>
</dbReference>
<keyword evidence="6 15" id="KW-0436">Ligase</keyword>
<gene>
    <name evidence="15" type="primary">pheT</name>
    <name evidence="18" type="ORF">A2909_01225</name>
</gene>
<feature type="domain" description="B5" evidence="17">
    <location>
        <begin position="319"/>
        <end position="394"/>
    </location>
</feature>
<dbReference type="SMART" id="SM00896">
    <property type="entry name" value="FDX-ACB"/>
    <property type="match status" value="1"/>
</dbReference>
<dbReference type="InterPro" id="IPR005146">
    <property type="entry name" value="B3/B4_tRNA-bd"/>
</dbReference>
<keyword evidence="13 15" id="KW-0030">Aminoacyl-tRNA synthetase</keyword>
<keyword evidence="9 15" id="KW-0067">ATP-binding</keyword>
<dbReference type="InterPro" id="IPR005121">
    <property type="entry name" value="Fdx_antiC-bd"/>
</dbReference>
<keyword evidence="5" id="KW-0820">tRNA-binding</keyword>
<comment type="subunit">
    <text evidence="3 15">Tetramer of two alpha and two beta subunits.</text>
</comment>
<dbReference type="HAMAP" id="MF_00283">
    <property type="entry name" value="Phe_tRNA_synth_beta1"/>
    <property type="match status" value="1"/>
</dbReference>
<evidence type="ECO:0000256" key="8">
    <source>
        <dbReference type="ARBA" id="ARBA00022741"/>
    </source>
</evidence>
<dbReference type="SUPFAM" id="SSF54991">
    <property type="entry name" value="Anticodon-binding domain of PheRS"/>
    <property type="match status" value="1"/>
</dbReference>